<dbReference type="AlphaFoldDB" id="A0AAU9QKY6"/>
<gene>
    <name evidence="1" type="ORF">THF1A12_170002</name>
</gene>
<dbReference type="Proteomes" id="UP001295462">
    <property type="component" value="Unassembled WGS sequence"/>
</dbReference>
<organism evidence="1 2">
    <name type="scientific">Vibrio jasicida</name>
    <dbReference type="NCBI Taxonomy" id="766224"/>
    <lineage>
        <taxon>Bacteria</taxon>
        <taxon>Pseudomonadati</taxon>
        <taxon>Pseudomonadota</taxon>
        <taxon>Gammaproteobacteria</taxon>
        <taxon>Vibrionales</taxon>
        <taxon>Vibrionaceae</taxon>
        <taxon>Vibrio</taxon>
    </lineage>
</organism>
<comment type="caution">
    <text evidence="1">The sequence shown here is derived from an EMBL/GenBank/DDBJ whole genome shotgun (WGS) entry which is preliminary data.</text>
</comment>
<evidence type="ECO:0000313" key="1">
    <source>
        <dbReference type="EMBL" id="CAH1580989.1"/>
    </source>
</evidence>
<name>A0AAU9QKY6_9VIBR</name>
<dbReference type="EMBL" id="CAKMUD010000069">
    <property type="protein sequence ID" value="CAH1580989.1"/>
    <property type="molecule type" value="Genomic_DNA"/>
</dbReference>
<reference evidence="1" key="1">
    <citation type="submission" date="2022-01" db="EMBL/GenBank/DDBJ databases">
        <authorList>
            <person name="Lagorce A."/>
        </authorList>
    </citation>
    <scope>NUCLEOTIDE SEQUENCE</scope>
    <source>
        <strain evidence="1">Th15_F1_A12</strain>
    </source>
</reference>
<accession>A0AAU9QKY6</accession>
<evidence type="ECO:0000313" key="2">
    <source>
        <dbReference type="Proteomes" id="UP001295462"/>
    </source>
</evidence>
<sequence length="63" mass="7376">MHSTDSSDRVNTIFIFLNRLTRFCAKDGKLISFNTENLPNTLVYHEFWATFLPFIMYSASPQQ</sequence>
<proteinExistence type="predicted"/>
<protein>
    <submittedName>
        <fullName evidence="1">Uncharacterized protein</fullName>
    </submittedName>
</protein>